<dbReference type="Proteomes" id="UP000584867">
    <property type="component" value="Unassembled WGS sequence"/>
</dbReference>
<sequence>MKNLRKTVTAFSVLPGMVFGIGLSAQNKPPARAMLQPMPVKEAEALGTKLAHGLPPGAVIDGYLTQSFRLSGGGRPTLNILPVVYFPKHTREVPFQCGVFFVTPDGKDTYLPTVNRELRNVGSCESVVAVAAMPDPSPRPRLIFLFEVLGGRGGDDFIVPNTLVWNQQSGRYSVDETTSAFLVSKHPKTILEIRRLLASSHPQ</sequence>
<dbReference type="AlphaFoldDB" id="A0A7W7ZUL7"/>
<evidence type="ECO:0000313" key="1">
    <source>
        <dbReference type="EMBL" id="MBB5066411.1"/>
    </source>
</evidence>
<dbReference type="RefSeq" id="WP_184259984.1">
    <property type="nucleotide sequence ID" value="NZ_JACHIO010000027.1"/>
</dbReference>
<dbReference type="EMBL" id="JACHIO010000027">
    <property type="protein sequence ID" value="MBB5066411.1"/>
    <property type="molecule type" value="Genomic_DNA"/>
</dbReference>
<evidence type="ECO:0000313" key="2">
    <source>
        <dbReference type="Proteomes" id="UP000584867"/>
    </source>
</evidence>
<organism evidence="1 2">
    <name type="scientific">Granulicella mallensis</name>
    <dbReference type="NCBI Taxonomy" id="940614"/>
    <lineage>
        <taxon>Bacteria</taxon>
        <taxon>Pseudomonadati</taxon>
        <taxon>Acidobacteriota</taxon>
        <taxon>Terriglobia</taxon>
        <taxon>Terriglobales</taxon>
        <taxon>Acidobacteriaceae</taxon>
        <taxon>Granulicella</taxon>
    </lineage>
</organism>
<accession>A0A7W7ZUL7</accession>
<name>A0A7W7ZUL7_9BACT</name>
<comment type="caution">
    <text evidence="1">The sequence shown here is derived from an EMBL/GenBank/DDBJ whole genome shotgun (WGS) entry which is preliminary data.</text>
</comment>
<gene>
    <name evidence="1" type="ORF">HDF15_004788</name>
</gene>
<protein>
    <submittedName>
        <fullName evidence="1">Uncharacterized protein</fullName>
    </submittedName>
</protein>
<proteinExistence type="predicted"/>
<reference evidence="1 2" key="1">
    <citation type="submission" date="2020-08" db="EMBL/GenBank/DDBJ databases">
        <title>Genomic Encyclopedia of Type Strains, Phase IV (KMG-V): Genome sequencing to study the core and pangenomes of soil and plant-associated prokaryotes.</title>
        <authorList>
            <person name="Whitman W."/>
        </authorList>
    </citation>
    <scope>NUCLEOTIDE SEQUENCE [LARGE SCALE GENOMIC DNA]</scope>
    <source>
        <strain evidence="1 2">X5P3</strain>
    </source>
</reference>